<evidence type="ECO:0000313" key="7">
    <source>
        <dbReference type="Proteomes" id="UP000674938"/>
    </source>
</evidence>
<dbReference type="RefSeq" id="WP_209528816.1">
    <property type="nucleotide sequence ID" value="NZ_JAEEGA010000008.1"/>
</dbReference>
<keyword evidence="7" id="KW-1185">Reference proteome</keyword>
<evidence type="ECO:0000259" key="5">
    <source>
        <dbReference type="Pfam" id="PF22692"/>
    </source>
</evidence>
<dbReference type="NCBIfam" id="TIGR03506">
    <property type="entry name" value="FlgEFG_subfam"/>
    <property type="match status" value="2"/>
</dbReference>
<dbReference type="GO" id="GO:0071978">
    <property type="term" value="P:bacterial-type flagellum-dependent swarming motility"/>
    <property type="evidence" value="ECO:0007669"/>
    <property type="project" value="TreeGrafter"/>
</dbReference>
<evidence type="ECO:0000256" key="1">
    <source>
        <dbReference type="ARBA" id="ARBA00009677"/>
    </source>
</evidence>
<feature type="domain" description="Flagellar basal-body/hook protein C-terminal" evidence="4">
    <location>
        <begin position="206"/>
        <end position="249"/>
    </location>
</feature>
<evidence type="ECO:0000313" key="6">
    <source>
        <dbReference type="EMBL" id="MBP1042030.1"/>
    </source>
</evidence>
<feature type="domain" description="Flagellar hook protein FlgE/F/G-like D1" evidence="5">
    <location>
        <begin position="92"/>
        <end position="157"/>
    </location>
</feature>
<dbReference type="Proteomes" id="UP000674938">
    <property type="component" value="Unassembled WGS sequence"/>
</dbReference>
<protein>
    <submittedName>
        <fullName evidence="6">Flagellar hook-basal body protein</fullName>
    </submittedName>
</protein>
<dbReference type="AlphaFoldDB" id="A0A940SV70"/>
<dbReference type="PANTHER" id="PTHR30435">
    <property type="entry name" value="FLAGELLAR PROTEIN"/>
    <property type="match status" value="1"/>
</dbReference>
<dbReference type="InterPro" id="IPR037925">
    <property type="entry name" value="FlgE/F/G-like"/>
</dbReference>
<keyword evidence="6" id="KW-0282">Flagellum</keyword>
<dbReference type="InterPro" id="IPR010930">
    <property type="entry name" value="Flg_bb/hook_C_dom"/>
</dbReference>
<dbReference type="SUPFAM" id="SSF117143">
    <property type="entry name" value="Flagellar hook protein flgE"/>
    <property type="match status" value="1"/>
</dbReference>
<comment type="subcellular location">
    <subcellularLocation>
        <location evidence="2">Bacterial flagellum basal body</location>
    </subcellularLocation>
</comment>
<dbReference type="Pfam" id="PF00460">
    <property type="entry name" value="Flg_bb_rod"/>
    <property type="match status" value="1"/>
</dbReference>
<keyword evidence="6" id="KW-0966">Cell projection</keyword>
<comment type="similarity">
    <text evidence="1 2">Belongs to the flagella basal body rod proteins family.</text>
</comment>
<keyword evidence="6" id="KW-0969">Cilium</keyword>
<dbReference type="PROSITE" id="PS00588">
    <property type="entry name" value="FLAGELLA_BB_ROD"/>
    <property type="match status" value="1"/>
</dbReference>
<dbReference type="InterPro" id="IPR001444">
    <property type="entry name" value="Flag_bb_rod_N"/>
</dbReference>
<evidence type="ECO:0000256" key="2">
    <source>
        <dbReference type="RuleBase" id="RU362116"/>
    </source>
</evidence>
<feature type="domain" description="Flagellar basal body rod protein N-terminal" evidence="3">
    <location>
        <begin position="7"/>
        <end position="35"/>
    </location>
</feature>
<proteinExistence type="inferred from homology"/>
<dbReference type="InterPro" id="IPR019776">
    <property type="entry name" value="Flagellar_basal_body_rod_CS"/>
</dbReference>
<organism evidence="6 7">
    <name type="scientific">Vagococcus allomyrinae</name>
    <dbReference type="NCBI Taxonomy" id="2794353"/>
    <lineage>
        <taxon>Bacteria</taxon>
        <taxon>Bacillati</taxon>
        <taxon>Bacillota</taxon>
        <taxon>Bacilli</taxon>
        <taxon>Lactobacillales</taxon>
        <taxon>Enterococcaceae</taxon>
        <taxon>Vagococcus</taxon>
    </lineage>
</organism>
<comment type="caution">
    <text evidence="6">The sequence shown here is derived from an EMBL/GenBank/DDBJ whole genome shotgun (WGS) entry which is preliminary data.</text>
</comment>
<dbReference type="InterPro" id="IPR020013">
    <property type="entry name" value="Flagellar_FlgE/F/G"/>
</dbReference>
<reference evidence="6" key="1">
    <citation type="submission" date="2020-12" db="EMBL/GenBank/DDBJ databases">
        <title>Vagococcus allomyrinae sp. nov. and Enterococcus lavae sp. nov., isolated from the larvae of Allomyrina dichotoma.</title>
        <authorList>
            <person name="Lee S.D."/>
        </authorList>
    </citation>
    <scope>NUCLEOTIDE SEQUENCE</scope>
    <source>
        <strain evidence="6">BWB3-3</strain>
    </source>
</reference>
<dbReference type="Pfam" id="PF22692">
    <property type="entry name" value="LlgE_F_G_D1"/>
    <property type="match status" value="1"/>
</dbReference>
<sequence>MNNSLSISLTGLKGLQQQLDSVSNNVANVNTTGYKKKDTVFQELLLNDVTGTVDVSANANDIGINRGVQVSQSRVNVSQGGLVSSKGLYDLAISGQGFFGVRGADNQLVLTRDGGFGIDQTGLLHNSSGDRLEVDYLVPQGQWPAGSPSIREDGTIFMGDQAVGKVLLFTVDNPNQLQELGNNKYGVNGAVLRTSQMSSQGFGTIKQGYLESSTVDLAESMSDMIITQRAYSMNAKVMQATDEMMQRVNEFKQ</sequence>
<name>A0A940SV70_9ENTE</name>
<dbReference type="InterPro" id="IPR053967">
    <property type="entry name" value="LlgE_F_G-like_D1"/>
</dbReference>
<keyword evidence="2" id="KW-0975">Bacterial flagellum</keyword>
<accession>A0A940SV70</accession>
<gene>
    <name evidence="6" type="ORF">I6N95_13495</name>
</gene>
<dbReference type="PANTHER" id="PTHR30435:SF19">
    <property type="entry name" value="FLAGELLAR BASAL-BODY ROD PROTEIN FLGG"/>
    <property type="match status" value="1"/>
</dbReference>
<dbReference type="EMBL" id="JAEEGA010000008">
    <property type="protein sequence ID" value="MBP1042030.1"/>
    <property type="molecule type" value="Genomic_DNA"/>
</dbReference>
<evidence type="ECO:0000259" key="4">
    <source>
        <dbReference type="Pfam" id="PF06429"/>
    </source>
</evidence>
<evidence type="ECO:0000259" key="3">
    <source>
        <dbReference type="Pfam" id="PF00460"/>
    </source>
</evidence>
<dbReference type="GO" id="GO:0009425">
    <property type="term" value="C:bacterial-type flagellum basal body"/>
    <property type="evidence" value="ECO:0007669"/>
    <property type="project" value="UniProtKB-SubCell"/>
</dbReference>
<dbReference type="Pfam" id="PF06429">
    <property type="entry name" value="Flg_bbr_C"/>
    <property type="match status" value="1"/>
</dbReference>